<accession>A0ABQ4ETW3</accession>
<evidence type="ECO:0000313" key="2">
    <source>
        <dbReference type="Proteomes" id="UP000621500"/>
    </source>
</evidence>
<organism evidence="1 2">
    <name type="scientific">Plantactinospora mayteni</name>
    <dbReference type="NCBI Taxonomy" id="566021"/>
    <lineage>
        <taxon>Bacteria</taxon>
        <taxon>Bacillati</taxon>
        <taxon>Actinomycetota</taxon>
        <taxon>Actinomycetes</taxon>
        <taxon>Micromonosporales</taxon>
        <taxon>Micromonosporaceae</taxon>
        <taxon>Plantactinospora</taxon>
    </lineage>
</organism>
<sequence>MFYYHAGSERDFPHDSEIPLDLIRQTAQEFLVAGGKRPTCVCGQRMPPPDLT</sequence>
<keyword evidence="2" id="KW-1185">Reference proteome</keyword>
<evidence type="ECO:0000313" key="1">
    <source>
        <dbReference type="EMBL" id="GIG98096.1"/>
    </source>
</evidence>
<reference evidence="1 2" key="1">
    <citation type="submission" date="2021-01" db="EMBL/GenBank/DDBJ databases">
        <title>Whole genome shotgun sequence of Plantactinospora mayteni NBRC 109088.</title>
        <authorList>
            <person name="Komaki H."/>
            <person name="Tamura T."/>
        </authorList>
    </citation>
    <scope>NUCLEOTIDE SEQUENCE [LARGE SCALE GENOMIC DNA]</scope>
    <source>
        <strain evidence="1 2">NBRC 109088</strain>
    </source>
</reference>
<name>A0ABQ4ETW3_9ACTN</name>
<dbReference type="InterPro" id="IPR025680">
    <property type="entry name" value="DddI"/>
</dbReference>
<protein>
    <submittedName>
        <fullName evidence="1">Uncharacterized protein</fullName>
    </submittedName>
</protein>
<dbReference type="EMBL" id="BONX01000032">
    <property type="protein sequence ID" value="GIG98096.1"/>
    <property type="molecule type" value="Genomic_DNA"/>
</dbReference>
<dbReference type="Proteomes" id="UP000621500">
    <property type="component" value="Unassembled WGS sequence"/>
</dbReference>
<gene>
    <name evidence="1" type="ORF">Pma05_46690</name>
</gene>
<comment type="caution">
    <text evidence="1">The sequence shown here is derived from an EMBL/GenBank/DDBJ whole genome shotgun (WGS) entry which is preliminary data.</text>
</comment>
<proteinExistence type="predicted"/>
<dbReference type="Pfam" id="PF14430">
    <property type="entry name" value="Imm1"/>
    <property type="match status" value="1"/>
</dbReference>